<proteinExistence type="predicted"/>
<name>A0A4R3KPB6_9SPHI</name>
<dbReference type="OrthoDB" id="7560784at2"/>
<evidence type="ECO:0000313" key="3">
    <source>
        <dbReference type="Proteomes" id="UP000295807"/>
    </source>
</evidence>
<reference evidence="2 3" key="1">
    <citation type="submission" date="2019-03" db="EMBL/GenBank/DDBJ databases">
        <title>Genomic Encyclopedia of Type Strains, Phase IV (KMG-IV): sequencing the most valuable type-strain genomes for metagenomic binning, comparative biology and taxonomic classification.</title>
        <authorList>
            <person name="Goeker M."/>
        </authorList>
    </citation>
    <scope>NUCLEOTIDE SEQUENCE [LARGE SCALE GENOMIC DNA]</scope>
    <source>
        <strain evidence="2 3">DSM 21100</strain>
    </source>
</reference>
<comment type="caution">
    <text evidence="2">The sequence shown here is derived from an EMBL/GenBank/DDBJ whole genome shotgun (WGS) entry which is preliminary data.</text>
</comment>
<dbReference type="EMBL" id="SMAD01000008">
    <property type="protein sequence ID" value="TCS86249.1"/>
    <property type="molecule type" value="Genomic_DNA"/>
</dbReference>
<evidence type="ECO:0000313" key="2">
    <source>
        <dbReference type="EMBL" id="TCS86249.1"/>
    </source>
</evidence>
<dbReference type="AlphaFoldDB" id="A0A4R3KPB6"/>
<organism evidence="2 3">
    <name type="scientific">Anseongella ginsenosidimutans</name>
    <dbReference type="NCBI Taxonomy" id="496056"/>
    <lineage>
        <taxon>Bacteria</taxon>
        <taxon>Pseudomonadati</taxon>
        <taxon>Bacteroidota</taxon>
        <taxon>Sphingobacteriia</taxon>
        <taxon>Sphingobacteriales</taxon>
        <taxon>Sphingobacteriaceae</taxon>
        <taxon>Anseongella</taxon>
    </lineage>
</organism>
<gene>
    <name evidence="2" type="ORF">EDD80_10840</name>
</gene>
<accession>A0A4R3KPB6</accession>
<sequence>MSGCVVIRGRNRKTALLNSVVADLRNRDSYLEIAAPAANLWDMINQAIQAILSRLNDYIGTAEPEVVLGNISLIDAFQDTSAQSLTDRVIASVVNIEQEGSLRNIPFRRPSLNQDGLPRVQEREPEIHLNVYLLFGSNKNNYGTALLRISQVIAFFQRKFVFTPADTPELGALDLNKVVFDLYSTNFTELNQLWGIMGGKYIPSVVYKMRVCIIQDADEVPSAMVEEINLGAANLNNG</sequence>
<protein>
    <submittedName>
        <fullName evidence="2">Uncharacterized protein DUF4255</fullName>
    </submittedName>
</protein>
<dbReference type="InterPro" id="IPR025351">
    <property type="entry name" value="Pvc16_N"/>
</dbReference>
<evidence type="ECO:0000259" key="1">
    <source>
        <dbReference type="Pfam" id="PF14065"/>
    </source>
</evidence>
<feature type="domain" description="Pvc16 N-terminal" evidence="1">
    <location>
        <begin position="49"/>
        <end position="223"/>
    </location>
</feature>
<dbReference type="Pfam" id="PF14065">
    <property type="entry name" value="Pvc16_N"/>
    <property type="match status" value="1"/>
</dbReference>
<keyword evidence="3" id="KW-1185">Reference proteome</keyword>
<dbReference type="Proteomes" id="UP000295807">
    <property type="component" value="Unassembled WGS sequence"/>
</dbReference>